<dbReference type="OrthoDB" id="8191639at2759"/>
<dbReference type="SMART" id="SM00479">
    <property type="entry name" value="EXOIII"/>
    <property type="match status" value="1"/>
</dbReference>
<keyword evidence="4" id="KW-1185">Reference proteome</keyword>
<dbReference type="Pfam" id="PF00929">
    <property type="entry name" value="RNase_T"/>
    <property type="match status" value="1"/>
</dbReference>
<feature type="region of interest" description="Disordered" evidence="1">
    <location>
        <begin position="88"/>
        <end position="169"/>
    </location>
</feature>
<feature type="domain" description="Exonuclease" evidence="2">
    <location>
        <begin position="196"/>
        <end position="374"/>
    </location>
</feature>
<organism evidence="3 4">
    <name type="scientific">Allacma fusca</name>
    <dbReference type="NCBI Taxonomy" id="39272"/>
    <lineage>
        <taxon>Eukaryota</taxon>
        <taxon>Metazoa</taxon>
        <taxon>Ecdysozoa</taxon>
        <taxon>Arthropoda</taxon>
        <taxon>Hexapoda</taxon>
        <taxon>Collembola</taxon>
        <taxon>Symphypleona</taxon>
        <taxon>Sminthuridae</taxon>
        <taxon>Allacma</taxon>
    </lineage>
</organism>
<name>A0A8J2KEQ4_9HEXA</name>
<dbReference type="InterPro" id="IPR013520">
    <property type="entry name" value="Ribonucl_H"/>
</dbReference>
<protein>
    <recommendedName>
        <fullName evidence="2">Exonuclease domain-containing protein</fullName>
    </recommendedName>
</protein>
<comment type="caution">
    <text evidence="3">The sequence shown here is derived from an EMBL/GenBank/DDBJ whole genome shotgun (WGS) entry which is preliminary data.</text>
</comment>
<accession>A0A8J2KEQ4</accession>
<sequence length="396" mass="44842">MEAKVNLWTAKDETIDWFASTSTPRRLTFVKSLLEMLNEDELRTVRNYVAKARHHEKKKQYEVVPNRILKSHHNPKAIGGSALQGFAQQRSVPQGSVPQGSVPQGSAPQGSALQGYVPQGSAPQGSLPRKSLPQGSVPQGSVQQVSRQKTPASKPDYEQQADESCLTLRSPQVNEKESLSEVFTSKGWWKRFHSSQVLALDFEHVALKEVKGEKRIRCAEVSIVDSNFEVVYSSKVYWPVGSFLINKHTKRINGFNENSLVNGSPFELVREKVKSLFKDKLVITCGGTNDFKGLDLDWKDFEEFERFDLHQHFQKPAVNQYGISDDDNVQPIGLRSLYHYFFKEDIHVGVHTAEADAKATMKLFMEVYVKTEKTEDLESKFNNNPHLYSKIPTIKS</sequence>
<dbReference type="AlphaFoldDB" id="A0A8J2KEQ4"/>
<reference evidence="3" key="1">
    <citation type="submission" date="2021-06" db="EMBL/GenBank/DDBJ databases">
        <authorList>
            <person name="Hodson N. C."/>
            <person name="Mongue J. A."/>
            <person name="Jaron S. K."/>
        </authorList>
    </citation>
    <scope>NUCLEOTIDE SEQUENCE</scope>
</reference>
<feature type="compositionally biased region" description="Low complexity" evidence="1">
    <location>
        <begin position="133"/>
        <end position="146"/>
    </location>
</feature>
<evidence type="ECO:0000313" key="3">
    <source>
        <dbReference type="EMBL" id="CAG7734863.1"/>
    </source>
</evidence>
<proteinExistence type="predicted"/>
<evidence type="ECO:0000256" key="1">
    <source>
        <dbReference type="SAM" id="MobiDB-lite"/>
    </source>
</evidence>
<dbReference type="EMBL" id="CAJVCH010277697">
    <property type="protein sequence ID" value="CAG7734863.1"/>
    <property type="molecule type" value="Genomic_DNA"/>
</dbReference>
<gene>
    <name evidence="3" type="ORF">AFUS01_LOCUS23226</name>
</gene>
<dbReference type="Proteomes" id="UP000708208">
    <property type="component" value="Unassembled WGS sequence"/>
</dbReference>
<evidence type="ECO:0000313" key="4">
    <source>
        <dbReference type="Proteomes" id="UP000708208"/>
    </source>
</evidence>
<evidence type="ECO:0000259" key="2">
    <source>
        <dbReference type="SMART" id="SM00479"/>
    </source>
</evidence>
<feature type="compositionally biased region" description="Polar residues" evidence="1">
    <location>
        <begin position="88"/>
        <end position="112"/>
    </location>
</feature>